<organism evidence="8 9">
    <name type="scientific">Paraflavisolibacter caeni</name>
    <dbReference type="NCBI Taxonomy" id="2982496"/>
    <lineage>
        <taxon>Bacteria</taxon>
        <taxon>Pseudomonadati</taxon>
        <taxon>Bacteroidota</taxon>
        <taxon>Chitinophagia</taxon>
        <taxon>Chitinophagales</taxon>
        <taxon>Chitinophagaceae</taxon>
        <taxon>Paraflavisolibacter</taxon>
    </lineage>
</organism>
<comment type="similarity">
    <text evidence="7">Belongs to the ATPase delta chain family.</text>
</comment>
<gene>
    <name evidence="7 8" type="primary">atpH</name>
    <name evidence="8" type="ORF">OCK74_00075</name>
</gene>
<dbReference type="InterPro" id="IPR026015">
    <property type="entry name" value="ATP_synth_OSCP/delta_N_sf"/>
</dbReference>
<proteinExistence type="inferred from homology"/>
<dbReference type="PRINTS" id="PR00125">
    <property type="entry name" value="ATPASEDELTA"/>
</dbReference>
<evidence type="ECO:0000256" key="7">
    <source>
        <dbReference type="HAMAP-Rule" id="MF_01416"/>
    </source>
</evidence>
<dbReference type="GO" id="GO:0046933">
    <property type="term" value="F:proton-transporting ATP synthase activity, rotational mechanism"/>
    <property type="evidence" value="ECO:0007669"/>
    <property type="project" value="UniProtKB-UniRule"/>
</dbReference>
<dbReference type="InterPro" id="IPR020781">
    <property type="entry name" value="ATPase_OSCP/d_CS"/>
</dbReference>
<dbReference type="Proteomes" id="UP001155483">
    <property type="component" value="Unassembled WGS sequence"/>
</dbReference>
<dbReference type="GO" id="GO:0005886">
    <property type="term" value="C:plasma membrane"/>
    <property type="evidence" value="ECO:0007669"/>
    <property type="project" value="UniProtKB-SubCell"/>
</dbReference>
<keyword evidence="7" id="KW-1003">Cell membrane</keyword>
<keyword evidence="7" id="KW-0139">CF(1)</keyword>
<dbReference type="PROSITE" id="PS00389">
    <property type="entry name" value="ATPASE_DELTA"/>
    <property type="match status" value="1"/>
</dbReference>
<keyword evidence="3 7" id="KW-0375">Hydrogen ion transport</keyword>
<evidence type="ECO:0000256" key="3">
    <source>
        <dbReference type="ARBA" id="ARBA00022781"/>
    </source>
</evidence>
<evidence type="ECO:0000313" key="8">
    <source>
        <dbReference type="EMBL" id="MCU7547483.1"/>
    </source>
</evidence>
<evidence type="ECO:0000256" key="5">
    <source>
        <dbReference type="ARBA" id="ARBA00023136"/>
    </source>
</evidence>
<dbReference type="AlphaFoldDB" id="A0A9X2XMM9"/>
<comment type="function">
    <text evidence="7">F(1)F(0) ATP synthase produces ATP from ADP in the presence of a proton or sodium gradient. F-type ATPases consist of two structural domains, F(1) containing the extramembraneous catalytic core and F(0) containing the membrane proton channel, linked together by a central stalk and a peripheral stalk. During catalysis, ATP synthesis in the catalytic domain of F(1) is coupled via a rotary mechanism of the central stalk subunits to proton translocation.</text>
</comment>
<evidence type="ECO:0000256" key="4">
    <source>
        <dbReference type="ARBA" id="ARBA00023065"/>
    </source>
</evidence>
<evidence type="ECO:0000256" key="2">
    <source>
        <dbReference type="ARBA" id="ARBA00022448"/>
    </source>
</evidence>
<dbReference type="SUPFAM" id="SSF47928">
    <property type="entry name" value="N-terminal domain of the delta subunit of the F1F0-ATP synthase"/>
    <property type="match status" value="1"/>
</dbReference>
<keyword evidence="5 7" id="KW-0472">Membrane</keyword>
<keyword evidence="9" id="KW-1185">Reference proteome</keyword>
<evidence type="ECO:0000313" key="9">
    <source>
        <dbReference type="Proteomes" id="UP001155483"/>
    </source>
</evidence>
<keyword evidence="2 7" id="KW-0813">Transport</keyword>
<name>A0A9X2XMM9_9BACT</name>
<dbReference type="GO" id="GO:0045259">
    <property type="term" value="C:proton-transporting ATP synthase complex"/>
    <property type="evidence" value="ECO:0007669"/>
    <property type="project" value="UniProtKB-KW"/>
</dbReference>
<comment type="caution">
    <text evidence="8">The sequence shown here is derived from an EMBL/GenBank/DDBJ whole genome shotgun (WGS) entry which is preliminary data.</text>
</comment>
<dbReference type="HAMAP" id="MF_01416">
    <property type="entry name" value="ATP_synth_delta_bact"/>
    <property type="match status" value="1"/>
</dbReference>
<dbReference type="RefSeq" id="WP_279294931.1">
    <property type="nucleotide sequence ID" value="NZ_JAOTIF010000001.1"/>
</dbReference>
<dbReference type="Gene3D" id="1.10.520.20">
    <property type="entry name" value="N-terminal domain of the delta subunit of the F1F0-ATP synthase"/>
    <property type="match status" value="1"/>
</dbReference>
<accession>A0A9X2XMM9</accession>
<reference evidence="8" key="2">
    <citation type="submission" date="2023-04" db="EMBL/GenBank/DDBJ databases">
        <title>Paracnuella aquatica gen. nov., sp. nov., a member of the family Chitinophagaceae isolated from a hot spring.</title>
        <authorList>
            <person name="Wang C."/>
        </authorList>
    </citation>
    <scope>NUCLEOTIDE SEQUENCE</scope>
    <source>
        <strain evidence="8">LB-8</strain>
    </source>
</reference>
<dbReference type="PANTHER" id="PTHR11910">
    <property type="entry name" value="ATP SYNTHASE DELTA CHAIN"/>
    <property type="match status" value="1"/>
</dbReference>
<dbReference type="NCBIfam" id="TIGR01145">
    <property type="entry name" value="ATP_synt_delta"/>
    <property type="match status" value="1"/>
</dbReference>
<evidence type="ECO:0000256" key="6">
    <source>
        <dbReference type="ARBA" id="ARBA00023310"/>
    </source>
</evidence>
<evidence type="ECO:0000256" key="1">
    <source>
        <dbReference type="ARBA" id="ARBA00004370"/>
    </source>
</evidence>
<dbReference type="InterPro" id="IPR000711">
    <property type="entry name" value="ATPase_OSCP/dsu"/>
</dbReference>
<keyword evidence="4 7" id="KW-0406">Ion transport</keyword>
<dbReference type="Pfam" id="PF00213">
    <property type="entry name" value="OSCP"/>
    <property type="match status" value="1"/>
</dbReference>
<protein>
    <recommendedName>
        <fullName evidence="7">ATP synthase subunit delta</fullName>
    </recommendedName>
    <alternativeName>
        <fullName evidence="7">ATP synthase F(1) sector subunit delta</fullName>
    </alternativeName>
    <alternativeName>
        <fullName evidence="7">F-type ATPase subunit delta</fullName>
        <shortName evidence="7">F-ATPase subunit delta</shortName>
    </alternativeName>
</protein>
<keyword evidence="6 7" id="KW-0066">ATP synthesis</keyword>
<sequence length="187" mass="20784">MPSPRLASRYAKSLIDLAQETGQLEKIYSDMMLLQGLTKSSKDFLNLLRSPIVKADKKIKIVDAVTDGRVSTLTASFNKLLITKGREAALPEIITSFINQYKELKNIHSVKLTTAVPVSDEIKRAIVTQLKNTSDMQNIELESLVNKDLIGGFTLQAGDKLVDASVAAQLKEVARQFENNDFVYQIQ</sequence>
<comment type="function">
    <text evidence="7">This protein is part of the stalk that links CF(0) to CF(1). It either transmits conformational changes from CF(0) to CF(1) or is implicated in proton conduction.</text>
</comment>
<dbReference type="EMBL" id="JAOTIF010000001">
    <property type="protein sequence ID" value="MCU7547483.1"/>
    <property type="molecule type" value="Genomic_DNA"/>
</dbReference>
<comment type="subcellular location">
    <subcellularLocation>
        <location evidence="7">Cell membrane</location>
        <topology evidence="7">Peripheral membrane protein</topology>
    </subcellularLocation>
    <subcellularLocation>
        <location evidence="1">Membrane</location>
    </subcellularLocation>
</comment>
<reference evidence="8" key="1">
    <citation type="submission" date="2022-09" db="EMBL/GenBank/DDBJ databases">
        <authorList>
            <person name="Yuan C."/>
            <person name="Ke Z."/>
        </authorList>
    </citation>
    <scope>NUCLEOTIDE SEQUENCE</scope>
    <source>
        <strain evidence="8">LB-8</strain>
    </source>
</reference>